<organism evidence="2 3">
    <name type="scientific">Acinetobacter baumannii 1499986</name>
    <dbReference type="NCBI Taxonomy" id="1310673"/>
    <lineage>
        <taxon>Bacteria</taxon>
        <taxon>Pseudomonadati</taxon>
        <taxon>Pseudomonadota</taxon>
        <taxon>Gammaproteobacteria</taxon>
        <taxon>Moraxellales</taxon>
        <taxon>Moraxellaceae</taxon>
        <taxon>Acinetobacter</taxon>
        <taxon>Acinetobacter calcoaceticus/baumannii complex</taxon>
    </lineage>
</organism>
<evidence type="ECO:0000313" key="3">
    <source>
        <dbReference type="Proteomes" id="UP000027309"/>
    </source>
</evidence>
<dbReference type="Pfam" id="PF17936">
    <property type="entry name" value="Big_6"/>
    <property type="match status" value="2"/>
</dbReference>
<dbReference type="EMBL" id="JMOA01000191">
    <property type="protein sequence ID" value="KCX94783.1"/>
    <property type="molecule type" value="Genomic_DNA"/>
</dbReference>
<evidence type="ECO:0000259" key="1">
    <source>
        <dbReference type="Pfam" id="PF17936"/>
    </source>
</evidence>
<dbReference type="AlphaFoldDB" id="A0A836YM36"/>
<comment type="caution">
    <text evidence="2">The sequence shown here is derived from an EMBL/GenBank/DDBJ whole genome shotgun (WGS) entry which is preliminary data.</text>
</comment>
<dbReference type="InterPro" id="IPR013783">
    <property type="entry name" value="Ig-like_fold"/>
</dbReference>
<evidence type="ECO:0000313" key="2">
    <source>
        <dbReference type="EMBL" id="KCX94783.1"/>
    </source>
</evidence>
<protein>
    <submittedName>
        <fullName evidence="2">Bacterial Ig-like domain family protein</fullName>
    </submittedName>
</protein>
<sequence>KNAAGEFVGYGYVDSTGNVSGHFNQVYLKGEELTFIVIDKAGNQSIEYKQNALTDDIAPNPIENIVLNKNGQNFTAQAEADSQIEVKNTAGEVVGSGYVDSIGNVSGSFNQVYLHGEELTFVVVDRAGNRSTEVKQNALIDDIAPNPIENILLDANGQNFTAQAEANTQIEVKNTAGEVIGSGSTDSMGNVSGYFYQVYLHGEELTFVVVDRAGNRSTEVKQNALIDECRTASSSKYYINLRRIAFW</sequence>
<feature type="domain" description="Bacterial Ig" evidence="1">
    <location>
        <begin position="58"/>
        <end position="135"/>
    </location>
</feature>
<feature type="non-terminal residue" evidence="2">
    <location>
        <position position="1"/>
    </location>
</feature>
<gene>
    <name evidence="2" type="ORF">J572_4217</name>
</gene>
<dbReference type="Gene3D" id="2.60.40.10">
    <property type="entry name" value="Immunoglobulins"/>
    <property type="match status" value="2"/>
</dbReference>
<name>A0A836YM36_ACIBA</name>
<proteinExistence type="predicted"/>
<dbReference type="InterPro" id="IPR041498">
    <property type="entry name" value="Big_6"/>
</dbReference>
<feature type="domain" description="Bacterial Ig" evidence="1">
    <location>
        <begin position="144"/>
        <end position="221"/>
    </location>
</feature>
<dbReference type="Proteomes" id="UP000027309">
    <property type="component" value="Unassembled WGS sequence"/>
</dbReference>
<accession>A0A836YM36</accession>
<reference evidence="2 3" key="1">
    <citation type="submission" date="2014-04" db="EMBL/GenBank/DDBJ databases">
        <title>Comparative genomics and transcriptomics to identify genetic mechanisms underlying the emergence of carbapenem resistant Acinetobacter baumannii (CRAb).</title>
        <authorList>
            <person name="Harris A.D."/>
            <person name="Johnson K.J."/>
            <person name="George J."/>
            <person name="Nadendla S."/>
            <person name="Daugherty S.C."/>
            <person name="Parankush S."/>
            <person name="Sadzewicz L."/>
            <person name="Tallon L."/>
            <person name="Sengamalay N."/>
            <person name="Hazen T.H."/>
            <person name="Rasko D.A."/>
        </authorList>
    </citation>
    <scope>NUCLEOTIDE SEQUENCE [LARGE SCALE GENOMIC DNA]</scope>
    <source>
        <strain evidence="2 3">1499986</strain>
    </source>
</reference>